<dbReference type="AlphaFoldDB" id="A0A152A8N5"/>
<evidence type="ECO:0000313" key="2">
    <source>
        <dbReference type="EMBL" id="KYR02451.1"/>
    </source>
</evidence>
<keyword evidence="3" id="KW-1185">Reference proteome</keyword>
<dbReference type="Pfam" id="PF05057">
    <property type="entry name" value="DUF676"/>
    <property type="match status" value="1"/>
</dbReference>
<proteinExistence type="predicted"/>
<comment type="caution">
    <text evidence="2">The sequence shown here is derived from an EMBL/GenBank/DDBJ whole genome shotgun (WGS) entry which is preliminary data.</text>
</comment>
<name>A0A152A8N5_TIELA</name>
<dbReference type="InterPro" id="IPR044294">
    <property type="entry name" value="Lipase-like"/>
</dbReference>
<dbReference type="EMBL" id="LODT01000004">
    <property type="protein sequence ID" value="KYR02451.1"/>
    <property type="molecule type" value="Genomic_DNA"/>
</dbReference>
<feature type="domain" description="DUF676" evidence="1">
    <location>
        <begin position="749"/>
        <end position="944"/>
    </location>
</feature>
<protein>
    <submittedName>
        <fullName evidence="2">Esterase/lipase/thioesterase domain-containing protein</fullName>
    </submittedName>
</protein>
<dbReference type="InParanoid" id="A0A152A8N5"/>
<gene>
    <name evidence="2" type="ORF">DLAC_01291</name>
</gene>
<reference evidence="2 3" key="1">
    <citation type="submission" date="2015-12" db="EMBL/GenBank/DDBJ databases">
        <title>Dictyostelia acquired genes for synthesis and detection of signals that induce cell-type specialization by lateral gene transfer from prokaryotes.</title>
        <authorList>
            <person name="Gloeckner G."/>
            <person name="Schaap P."/>
        </authorList>
    </citation>
    <scope>NUCLEOTIDE SEQUENCE [LARGE SCALE GENOMIC DNA]</scope>
    <source>
        <strain evidence="2 3">TK</strain>
    </source>
</reference>
<sequence length="1049" mass="122947">MDHIFFGVFRNCYLNKKIFYFVNGKDTEDYQNHLSFYKLPVKTIFQRTAILNEKLKVHNYYKQGSDKVIKVEHCTQEQIIIVADSAYYLNCSTEFIRSLLSILNYRSKFEGLETVKDRLAFFIPIYQTFTPEFNAFIAKDEIENKKLLAQLDLEIFSILIPKISTPIGDFTRYITPLSETDNIAVLEYCHNQYNMFNIDPNLISLSTIENDALFFWIFEKAQQEHAPLFNLFYNKFHFQQLVHRGNAERLKFLIETHSSVYNGDLEVIKTLIPQPWTLVSKKNYPAIRYLASLGQVIRGNIKFNINGLIEKFHIQEADDIAANFEIEKISSLLIYKECDATYDNLLYIMNNKKRLNQKKSTVYNMFQCSSDYRVIKYLIEDGFRYIQNIATFDFEFLDYMLRQQSICTTFFFGPSGYFKGFHNDMRIADLLVKVIGDPTYRFQGRVKLHRSHFISILSHGYLDIYKTLIQGLPLSMHPILPFTIEDLVLIKSREGLVYAISQCMYGIPQTHSENTMYTLLNSIVEGNYIDVLLLLGSKMKYSYISANLMNYITAHSMFSSLTPEMYETMVTITGVTDRSIPNHYLPQCILSSNYTMIDYIYKVNPQYKRKKYSISEILNYNTILQIWKKGDFKVLWILYQYNPHPLFLHNSMFQKLLENKIEQNFNQNTPYHYTKYILTRLSNQLATLHFYYLVRKSLIKQKSFYISIFRDLNFQPDFEIFKSNSLTIPKKTSYIHKLSKEMEDNSNNKSNKHLIVMQHGLHGVPNDFYYIKEEFIKEFTKLGVMDRYELLLGDSNHYFLATHEGIDACGKRLAKEIVDLDDKFHFSKISLIGHSLGGLIIRSTIGELYKLNFFTHCEADQFITLSSPHLGSRRPGTTFFNKIANTFVTHLISTTGRQLAFEDDPERPFLLQLTQNEYLQGLQLFKTRTLYSNILNDIQVTFCTSDISHSNPYTKIDQNLWEFSTQYPHLIKEPIAFSKFEKESQSLLKDEKGHFIRDALYNLQTLEFKRYHAYYPNPLSHTNVVVKRKSINAAGVGLISHLIDNFNKD</sequence>
<dbReference type="SUPFAM" id="SSF53474">
    <property type="entry name" value="alpha/beta-Hydrolases"/>
    <property type="match status" value="1"/>
</dbReference>
<dbReference type="PANTHER" id="PTHR12482">
    <property type="entry name" value="LIPASE ROG1-RELATED-RELATED"/>
    <property type="match status" value="1"/>
</dbReference>
<accession>A0A152A8N5</accession>
<dbReference type="Gene3D" id="3.40.50.1820">
    <property type="entry name" value="alpha/beta hydrolase"/>
    <property type="match status" value="1"/>
</dbReference>
<dbReference type="InterPro" id="IPR029058">
    <property type="entry name" value="AB_hydrolase_fold"/>
</dbReference>
<dbReference type="Proteomes" id="UP000076078">
    <property type="component" value="Unassembled WGS sequence"/>
</dbReference>
<dbReference type="PANTHER" id="PTHR12482:SF62">
    <property type="entry name" value="LIPASE ROG1-RELATED"/>
    <property type="match status" value="1"/>
</dbReference>
<organism evidence="2 3">
    <name type="scientific">Tieghemostelium lacteum</name>
    <name type="common">Slime mold</name>
    <name type="synonym">Dictyostelium lacteum</name>
    <dbReference type="NCBI Taxonomy" id="361077"/>
    <lineage>
        <taxon>Eukaryota</taxon>
        <taxon>Amoebozoa</taxon>
        <taxon>Evosea</taxon>
        <taxon>Eumycetozoa</taxon>
        <taxon>Dictyostelia</taxon>
        <taxon>Dictyosteliales</taxon>
        <taxon>Raperosteliaceae</taxon>
        <taxon>Tieghemostelium</taxon>
    </lineage>
</organism>
<dbReference type="InterPro" id="IPR007751">
    <property type="entry name" value="DUF676_lipase-like"/>
</dbReference>
<dbReference type="OrthoDB" id="273452at2759"/>
<evidence type="ECO:0000259" key="1">
    <source>
        <dbReference type="Pfam" id="PF05057"/>
    </source>
</evidence>
<evidence type="ECO:0000313" key="3">
    <source>
        <dbReference type="Proteomes" id="UP000076078"/>
    </source>
</evidence>